<dbReference type="OrthoDB" id="9775208at2"/>
<proteinExistence type="predicted"/>
<gene>
    <name evidence="3" type="ORF">D3H34_14960</name>
</gene>
<reference evidence="3 4" key="1">
    <citation type="submission" date="2018-09" db="EMBL/GenBank/DDBJ databases">
        <title>Acidovorax cavernicola nov. sp. isolated from Gruta de las Maravillas (Aracena, Spain).</title>
        <authorList>
            <person name="Jurado V."/>
            <person name="Gutierrez-Patricio S."/>
            <person name="Gonzalez-Pimentel J.L."/>
            <person name="Miller A.Z."/>
            <person name="Laiz L."/>
            <person name="Saiz-Jimenez C."/>
        </authorList>
    </citation>
    <scope>NUCLEOTIDE SEQUENCE [LARGE SCALE GENOMIC DNA]</scope>
    <source>
        <strain evidence="3 4">1011MAR4D40.2</strain>
    </source>
</reference>
<comment type="caution">
    <text evidence="3">The sequence shown here is derived from an EMBL/GenBank/DDBJ whole genome shotgun (WGS) entry which is preliminary data.</text>
</comment>
<sequence>MLTILKGQPEYLSRFFQIVLASGEEVGRNEVVAQEKLETCLVPMVRGIHPVRDAVSIFRMAALIFKVRPSLIHSYTPKAGLVSMLAGWICRTPRRVHTFTGLIFPTTRGFKRLLLIFVDRLICACATHIVPEGNGVKRDLEAFKITAKSLSVIGHGNIAGVDTEYFSPLKLDVSARGERLRRELKIPDSSRVFCFVGRLNKDKGIGELVSAFIKLPSDARLILVGALDKTAPVDNKTLGEIELHPRIHLLGFLKDIRPALFIADLLVLPSYREGFPNVVLQAGAMNLPVIATNINGCNEIVEPGFNGWLVPAKNPQALNLAMQESLSMSRFDLKKMGERARARVQDRFERSDHWGRMVHFYRSLLSFDRKPVQ</sequence>
<dbReference type="EMBL" id="QXMN01000016">
    <property type="protein sequence ID" value="RIX79398.1"/>
    <property type="molecule type" value="Genomic_DNA"/>
</dbReference>
<dbReference type="AlphaFoldDB" id="A0A9X8D4M8"/>
<protein>
    <submittedName>
        <fullName evidence="3">Glycosyltransferase family 1 protein</fullName>
    </submittedName>
</protein>
<dbReference type="Pfam" id="PF00534">
    <property type="entry name" value="Glycos_transf_1"/>
    <property type="match status" value="1"/>
</dbReference>
<dbReference type="Proteomes" id="UP000265619">
    <property type="component" value="Unassembled WGS sequence"/>
</dbReference>
<feature type="domain" description="Glycosyltransferase subfamily 4-like N-terminal" evidence="2">
    <location>
        <begin position="20"/>
        <end position="154"/>
    </location>
</feature>
<dbReference type="Pfam" id="PF13579">
    <property type="entry name" value="Glyco_trans_4_4"/>
    <property type="match status" value="1"/>
</dbReference>
<evidence type="ECO:0000259" key="2">
    <source>
        <dbReference type="Pfam" id="PF13579"/>
    </source>
</evidence>
<dbReference type="GO" id="GO:0016757">
    <property type="term" value="F:glycosyltransferase activity"/>
    <property type="evidence" value="ECO:0007669"/>
    <property type="project" value="InterPro"/>
</dbReference>
<dbReference type="InterPro" id="IPR028098">
    <property type="entry name" value="Glyco_trans_4-like_N"/>
</dbReference>
<evidence type="ECO:0000313" key="4">
    <source>
        <dbReference type="Proteomes" id="UP000265619"/>
    </source>
</evidence>
<accession>A0A9X8D4M8</accession>
<dbReference type="CDD" id="cd03808">
    <property type="entry name" value="GT4_CapM-like"/>
    <property type="match status" value="1"/>
</dbReference>
<feature type="domain" description="Glycosyl transferase family 1" evidence="1">
    <location>
        <begin position="179"/>
        <end position="342"/>
    </location>
</feature>
<organism evidence="3 4">
    <name type="scientific">Acidovorax cavernicola</name>
    <dbReference type="NCBI Taxonomy" id="1675792"/>
    <lineage>
        <taxon>Bacteria</taxon>
        <taxon>Pseudomonadati</taxon>
        <taxon>Pseudomonadota</taxon>
        <taxon>Betaproteobacteria</taxon>
        <taxon>Burkholderiales</taxon>
        <taxon>Comamonadaceae</taxon>
        <taxon>Acidovorax</taxon>
    </lineage>
</organism>
<evidence type="ECO:0000313" key="3">
    <source>
        <dbReference type="EMBL" id="RIX79398.1"/>
    </source>
</evidence>
<keyword evidence="4" id="KW-1185">Reference proteome</keyword>
<dbReference type="Gene3D" id="3.40.50.2000">
    <property type="entry name" value="Glycogen Phosphorylase B"/>
    <property type="match status" value="2"/>
</dbReference>
<dbReference type="SUPFAM" id="SSF53756">
    <property type="entry name" value="UDP-Glycosyltransferase/glycogen phosphorylase"/>
    <property type="match status" value="1"/>
</dbReference>
<dbReference type="PANTHER" id="PTHR12526:SF638">
    <property type="entry name" value="SPORE COAT PROTEIN SA"/>
    <property type="match status" value="1"/>
</dbReference>
<name>A0A9X8D4M8_9BURK</name>
<evidence type="ECO:0000259" key="1">
    <source>
        <dbReference type="Pfam" id="PF00534"/>
    </source>
</evidence>
<dbReference type="PANTHER" id="PTHR12526">
    <property type="entry name" value="GLYCOSYLTRANSFERASE"/>
    <property type="match status" value="1"/>
</dbReference>
<dbReference type="InterPro" id="IPR001296">
    <property type="entry name" value="Glyco_trans_1"/>
</dbReference>